<comment type="caution">
    <text evidence="2">The sequence shown here is derived from an EMBL/GenBank/DDBJ whole genome shotgun (WGS) entry which is preliminary data.</text>
</comment>
<protein>
    <recommendedName>
        <fullName evidence="1">Alliinase EGF-like domain-containing protein</fullName>
    </recommendedName>
</protein>
<dbReference type="EMBL" id="PKPP01015984">
    <property type="protein sequence ID" value="PWA38107.1"/>
    <property type="molecule type" value="Genomic_DNA"/>
</dbReference>
<dbReference type="OrthoDB" id="1736705at2759"/>
<dbReference type="GO" id="GO:0016846">
    <property type="term" value="F:carbon-sulfur lyase activity"/>
    <property type="evidence" value="ECO:0007669"/>
    <property type="project" value="InterPro"/>
</dbReference>
<proteinExistence type="predicted"/>
<feature type="domain" description="Alliinase EGF-like" evidence="1">
    <location>
        <begin position="16"/>
        <end position="68"/>
    </location>
</feature>
<dbReference type="Proteomes" id="UP000245207">
    <property type="component" value="Unassembled WGS sequence"/>
</dbReference>
<name>A0A2U1KMU7_ARTAN</name>
<dbReference type="Gene3D" id="2.10.25.30">
    <property type="entry name" value="EGF-like, alliinase"/>
    <property type="match status" value="1"/>
</dbReference>
<organism evidence="2 3">
    <name type="scientific">Artemisia annua</name>
    <name type="common">Sweet wormwood</name>
    <dbReference type="NCBI Taxonomy" id="35608"/>
    <lineage>
        <taxon>Eukaryota</taxon>
        <taxon>Viridiplantae</taxon>
        <taxon>Streptophyta</taxon>
        <taxon>Embryophyta</taxon>
        <taxon>Tracheophyta</taxon>
        <taxon>Spermatophyta</taxon>
        <taxon>Magnoliopsida</taxon>
        <taxon>eudicotyledons</taxon>
        <taxon>Gunneridae</taxon>
        <taxon>Pentapetalae</taxon>
        <taxon>asterids</taxon>
        <taxon>campanulids</taxon>
        <taxon>Asterales</taxon>
        <taxon>Asteraceae</taxon>
        <taxon>Asteroideae</taxon>
        <taxon>Anthemideae</taxon>
        <taxon>Artemisiinae</taxon>
        <taxon>Artemisia</taxon>
    </lineage>
</organism>
<gene>
    <name evidence="2" type="ORF">CTI12_AA527800</name>
</gene>
<dbReference type="STRING" id="35608.A0A2U1KMU7"/>
<accession>A0A2U1KMU7</accession>
<dbReference type="InterPro" id="IPR037029">
    <property type="entry name" value="Alliinase_N_sf"/>
</dbReference>
<dbReference type="Pfam" id="PF04863">
    <property type="entry name" value="EGF_alliinase"/>
    <property type="match status" value="1"/>
</dbReference>
<evidence type="ECO:0000313" key="3">
    <source>
        <dbReference type="Proteomes" id="UP000245207"/>
    </source>
</evidence>
<evidence type="ECO:0000313" key="2">
    <source>
        <dbReference type="EMBL" id="PWA38107.1"/>
    </source>
</evidence>
<dbReference type="AlphaFoldDB" id="A0A2U1KMU7"/>
<reference evidence="2 3" key="1">
    <citation type="journal article" date="2018" name="Mol. Plant">
        <title>The genome of Artemisia annua provides insight into the evolution of Asteraceae family and artemisinin biosynthesis.</title>
        <authorList>
            <person name="Shen Q."/>
            <person name="Zhang L."/>
            <person name="Liao Z."/>
            <person name="Wang S."/>
            <person name="Yan T."/>
            <person name="Shi P."/>
            <person name="Liu M."/>
            <person name="Fu X."/>
            <person name="Pan Q."/>
            <person name="Wang Y."/>
            <person name="Lv Z."/>
            <person name="Lu X."/>
            <person name="Zhang F."/>
            <person name="Jiang W."/>
            <person name="Ma Y."/>
            <person name="Chen M."/>
            <person name="Hao X."/>
            <person name="Li L."/>
            <person name="Tang Y."/>
            <person name="Lv G."/>
            <person name="Zhou Y."/>
            <person name="Sun X."/>
            <person name="Brodelius P.E."/>
            <person name="Rose J.K.C."/>
            <person name="Tang K."/>
        </authorList>
    </citation>
    <scope>NUCLEOTIDE SEQUENCE [LARGE SCALE GENOMIC DNA]</scope>
    <source>
        <strain evidence="3">cv. Huhao1</strain>
        <tissue evidence="2">Leaf</tissue>
    </source>
</reference>
<dbReference type="InterPro" id="IPR006947">
    <property type="entry name" value="EGF_alliinase"/>
</dbReference>
<keyword evidence="3" id="KW-1185">Reference proteome</keyword>
<evidence type="ECO:0000259" key="1">
    <source>
        <dbReference type="Pfam" id="PF04863"/>
    </source>
</evidence>
<sequence>MYIGREQKQNEEIGLSWSKKAAAEAEAVAAISCSGHGRAFLDGPISGGKPICECYDCYSGVDCSEFSPAGSCVIDVER</sequence>